<reference evidence="1" key="1">
    <citation type="journal article" date="2019" name="bioRxiv">
        <title>The Genome of the Zebra Mussel, Dreissena polymorpha: A Resource for Invasive Species Research.</title>
        <authorList>
            <person name="McCartney M.A."/>
            <person name="Auch B."/>
            <person name="Kono T."/>
            <person name="Mallez S."/>
            <person name="Zhang Y."/>
            <person name="Obille A."/>
            <person name="Becker A."/>
            <person name="Abrahante J.E."/>
            <person name="Garbe J."/>
            <person name="Badalamenti J.P."/>
            <person name="Herman A."/>
            <person name="Mangelson H."/>
            <person name="Liachko I."/>
            <person name="Sullivan S."/>
            <person name="Sone E.D."/>
            <person name="Koren S."/>
            <person name="Silverstein K.A.T."/>
            <person name="Beckman K.B."/>
            <person name="Gohl D.M."/>
        </authorList>
    </citation>
    <scope>NUCLEOTIDE SEQUENCE</scope>
    <source>
        <strain evidence="1">Duluth1</strain>
        <tissue evidence="1">Whole animal</tissue>
    </source>
</reference>
<dbReference type="InterPro" id="IPR038355">
    <property type="entry name" value="TNFAIP8_sf"/>
</dbReference>
<sequence length="246" mass="28036">MPLTLQDERCRNIHSSRANFYSVSNILLQSIFDSGTLKNGAHSALLPTAIDRILTMASEPGAGFDSKGLGLRAQKKLLGKMSSKKIAKVFIDDTTARVLDNAFRILKDYLPTKKDADKVLKYLIKTVVKIGILYRNDQFNADELKVVESFKQKFHSLSMTVVSFYTVDFTYDKTFLRHSVEECQQLLQQLIRRHLTDKSKSRLDIIFDTFNDPKLMDVVFTPGGKYKDYMDKITTDMNALMDEGNL</sequence>
<organism evidence="1 2">
    <name type="scientific">Dreissena polymorpha</name>
    <name type="common">Zebra mussel</name>
    <name type="synonym">Mytilus polymorpha</name>
    <dbReference type="NCBI Taxonomy" id="45954"/>
    <lineage>
        <taxon>Eukaryota</taxon>
        <taxon>Metazoa</taxon>
        <taxon>Spiralia</taxon>
        <taxon>Lophotrochozoa</taxon>
        <taxon>Mollusca</taxon>
        <taxon>Bivalvia</taxon>
        <taxon>Autobranchia</taxon>
        <taxon>Heteroconchia</taxon>
        <taxon>Euheterodonta</taxon>
        <taxon>Imparidentia</taxon>
        <taxon>Neoheterodontei</taxon>
        <taxon>Myida</taxon>
        <taxon>Dreissenoidea</taxon>
        <taxon>Dreissenidae</taxon>
        <taxon>Dreissena</taxon>
    </lineage>
</organism>
<gene>
    <name evidence="1" type="ORF">DPMN_110394</name>
</gene>
<name>A0A9D4QMV9_DREPO</name>
<dbReference type="Proteomes" id="UP000828390">
    <property type="component" value="Unassembled WGS sequence"/>
</dbReference>
<dbReference type="FunFam" id="1.20.1440.160:FF:000001">
    <property type="entry name" value="Tumor necrosis factor alpha-induced protein 8-like 1"/>
    <property type="match status" value="1"/>
</dbReference>
<dbReference type="InterPro" id="IPR008477">
    <property type="entry name" value="TNFAIP8-like"/>
</dbReference>
<dbReference type="GO" id="GO:0042981">
    <property type="term" value="P:regulation of apoptotic process"/>
    <property type="evidence" value="ECO:0007669"/>
    <property type="project" value="InterPro"/>
</dbReference>
<proteinExistence type="predicted"/>
<evidence type="ECO:0000313" key="2">
    <source>
        <dbReference type="Proteomes" id="UP000828390"/>
    </source>
</evidence>
<dbReference type="AlphaFoldDB" id="A0A9D4QMV9"/>
<evidence type="ECO:0008006" key="3">
    <source>
        <dbReference type="Google" id="ProtNLM"/>
    </source>
</evidence>
<comment type="caution">
    <text evidence="1">The sequence shown here is derived from an EMBL/GenBank/DDBJ whole genome shotgun (WGS) entry which is preliminary data.</text>
</comment>
<dbReference type="PANTHER" id="PTHR12757:SF1">
    <property type="entry name" value="PROTEIN SALIVARY GLANDS MARRED"/>
    <property type="match status" value="1"/>
</dbReference>
<dbReference type="EMBL" id="JAIWYP010000004">
    <property type="protein sequence ID" value="KAH3837016.1"/>
    <property type="molecule type" value="Genomic_DNA"/>
</dbReference>
<evidence type="ECO:0000313" key="1">
    <source>
        <dbReference type="EMBL" id="KAH3837016.1"/>
    </source>
</evidence>
<dbReference type="Pfam" id="PF05527">
    <property type="entry name" value="TNFAIP8"/>
    <property type="match status" value="1"/>
</dbReference>
<keyword evidence="2" id="KW-1185">Reference proteome</keyword>
<protein>
    <recommendedName>
        <fullName evidence="3">Tumor necrosis factor alpha-induced protein 8-like protein</fullName>
    </recommendedName>
</protein>
<dbReference type="GO" id="GO:0005737">
    <property type="term" value="C:cytoplasm"/>
    <property type="evidence" value="ECO:0007669"/>
    <property type="project" value="TreeGrafter"/>
</dbReference>
<dbReference type="PANTHER" id="PTHR12757">
    <property type="entry name" value="TUMOR NECROSIS FACTOR INDUCED PROTEIN"/>
    <property type="match status" value="1"/>
</dbReference>
<reference evidence="1" key="2">
    <citation type="submission" date="2020-11" db="EMBL/GenBank/DDBJ databases">
        <authorList>
            <person name="McCartney M.A."/>
            <person name="Auch B."/>
            <person name="Kono T."/>
            <person name="Mallez S."/>
            <person name="Becker A."/>
            <person name="Gohl D.M."/>
            <person name="Silverstein K.A.T."/>
            <person name="Koren S."/>
            <person name="Bechman K.B."/>
            <person name="Herman A."/>
            <person name="Abrahante J.E."/>
            <person name="Garbe J."/>
        </authorList>
    </citation>
    <scope>NUCLEOTIDE SEQUENCE</scope>
    <source>
        <strain evidence="1">Duluth1</strain>
        <tissue evidence="1">Whole animal</tissue>
    </source>
</reference>
<dbReference type="Gene3D" id="1.20.1440.160">
    <property type="entry name" value="Tumor necrosis factor alpha-induced protein 8-like"/>
    <property type="match status" value="1"/>
</dbReference>
<accession>A0A9D4QMV9</accession>